<dbReference type="GO" id="GO:0043683">
    <property type="term" value="P:type IV pilus assembly"/>
    <property type="evidence" value="ECO:0007669"/>
    <property type="project" value="InterPro"/>
</dbReference>
<accession>A0A1T2KQ38</accession>
<dbReference type="InterPro" id="IPR032092">
    <property type="entry name" value="PilW"/>
</dbReference>
<dbReference type="EMBL" id="MPRJ01000100">
    <property type="protein sequence ID" value="OOZ34952.1"/>
    <property type="molecule type" value="Genomic_DNA"/>
</dbReference>
<dbReference type="Pfam" id="PF16074">
    <property type="entry name" value="PilW"/>
    <property type="match status" value="1"/>
</dbReference>
<organism evidence="1 2">
    <name type="scientific">Solemya velesiana gill symbiont</name>
    <dbReference type="NCBI Taxonomy" id="1918948"/>
    <lineage>
        <taxon>Bacteria</taxon>
        <taxon>Pseudomonadati</taxon>
        <taxon>Pseudomonadota</taxon>
        <taxon>Gammaproteobacteria</taxon>
        <taxon>sulfur-oxidizing symbionts</taxon>
    </lineage>
</organism>
<reference evidence="1 2" key="1">
    <citation type="submission" date="2016-11" db="EMBL/GenBank/DDBJ databases">
        <title>Mixed transmission modes and dynamic genome evolution in an obligate animal-bacterial symbiosis.</title>
        <authorList>
            <person name="Russell S.L."/>
            <person name="Corbett-Detig R.B."/>
            <person name="Cavanaugh C.M."/>
        </authorList>
    </citation>
    <scope>NUCLEOTIDE SEQUENCE [LARGE SCALE GENOMIC DNA]</scope>
    <source>
        <strain evidence="1">Se-Cadez</strain>
    </source>
</reference>
<gene>
    <name evidence="1" type="ORF">BOW51_11740</name>
</gene>
<name>A0A1T2KQ38_9GAMM</name>
<proteinExistence type="predicted"/>
<dbReference type="AlphaFoldDB" id="A0A1T2KQ38"/>
<evidence type="ECO:0000313" key="1">
    <source>
        <dbReference type="EMBL" id="OOZ34952.1"/>
    </source>
</evidence>
<dbReference type="OrthoDB" id="5296662at2"/>
<evidence type="ECO:0008006" key="3">
    <source>
        <dbReference type="Google" id="ProtNLM"/>
    </source>
</evidence>
<comment type="caution">
    <text evidence="1">The sequence shown here is derived from an EMBL/GenBank/DDBJ whole genome shotgun (WGS) entry which is preliminary data.</text>
</comment>
<keyword evidence="2" id="KW-1185">Reference proteome</keyword>
<dbReference type="Proteomes" id="UP000190896">
    <property type="component" value="Unassembled WGS sequence"/>
</dbReference>
<sequence>MKSMRSKQQGIGLVEILIAMVLGLLLTIAMAEVFLNSKQAYRSQEAMARVQENGRFTMEIMSREIRMAGFQGCANLDSAVPNVIADPAPGMGFSASEAILGYELSDSGTWSSTYASPPASVLKGTDSTIVSRASDCGAYLVGNLASDNANIQINPDNTCNFKQNEILIISDCKNTDVFRASSVSKGSSKITIAHANNVNTTNRLSTLYGEDAQIYKFLQTEFFIRENSYGQPTIYMRENGGTPLELIEGVEGMEIQYGEDTTSDYAADAYVDAPAVADWSKVVGVRLTIFLRSIRDNVALSERAYTYNGGRSSMSDKRLTQSITATIGLRNRAP</sequence>
<dbReference type="Pfam" id="PF07963">
    <property type="entry name" value="N_methyl"/>
    <property type="match status" value="1"/>
</dbReference>
<protein>
    <recommendedName>
        <fullName evidence="3">Pilus assembly protein PilW</fullName>
    </recommendedName>
</protein>
<dbReference type="InterPro" id="IPR012902">
    <property type="entry name" value="N_methyl_site"/>
</dbReference>
<evidence type="ECO:0000313" key="2">
    <source>
        <dbReference type="Proteomes" id="UP000190896"/>
    </source>
</evidence>